<evidence type="ECO:0000256" key="3">
    <source>
        <dbReference type="ARBA" id="ARBA00022833"/>
    </source>
</evidence>
<keyword evidence="4" id="KW-0103">Bromodomain</keyword>
<dbReference type="Proteomes" id="UP000275846">
    <property type="component" value="Unassembled WGS sequence"/>
</dbReference>
<feature type="compositionally biased region" description="Polar residues" evidence="7">
    <location>
        <begin position="867"/>
        <end position="888"/>
    </location>
</feature>
<feature type="compositionally biased region" description="Low complexity" evidence="7">
    <location>
        <begin position="537"/>
        <end position="558"/>
    </location>
</feature>
<protein>
    <submittedName>
        <fullName evidence="11">Zinc finger MYND domain-containing protein 11</fullName>
    </submittedName>
</protein>
<dbReference type="WBParaSite" id="SSLN_0001421401-mRNA-1">
    <property type="protein sequence ID" value="SSLN_0001421401-mRNA-1"/>
    <property type="gene ID" value="SSLN_0001421401"/>
</dbReference>
<dbReference type="PANTHER" id="PTHR46379">
    <property type="entry name" value="ZINC FINGER MYND DOMAIN-CONTAINING"/>
    <property type="match status" value="1"/>
</dbReference>
<keyword evidence="10" id="KW-1185">Reference proteome</keyword>
<dbReference type="Gene3D" id="2.30.30.140">
    <property type="match status" value="1"/>
</dbReference>
<evidence type="ECO:0000256" key="7">
    <source>
        <dbReference type="SAM" id="MobiDB-lite"/>
    </source>
</evidence>
<dbReference type="Gene3D" id="3.30.40.10">
    <property type="entry name" value="Zinc/RING finger domain, C3HC4 (zinc finger)"/>
    <property type="match status" value="1"/>
</dbReference>
<dbReference type="GO" id="GO:0003714">
    <property type="term" value="F:transcription corepressor activity"/>
    <property type="evidence" value="ECO:0007669"/>
    <property type="project" value="InterPro"/>
</dbReference>
<dbReference type="AlphaFoldDB" id="A0A183TB51"/>
<gene>
    <name evidence="9" type="ORF">SSLN_LOCUS13699</name>
</gene>
<feature type="region of interest" description="Disordered" evidence="7">
    <location>
        <begin position="372"/>
        <end position="474"/>
    </location>
</feature>
<evidence type="ECO:0000256" key="6">
    <source>
        <dbReference type="SAM" id="Coils"/>
    </source>
</evidence>
<dbReference type="PROSITE" id="PS01360">
    <property type="entry name" value="ZF_MYND_1"/>
    <property type="match status" value="1"/>
</dbReference>
<dbReference type="InterPro" id="IPR013083">
    <property type="entry name" value="Znf_RING/FYVE/PHD"/>
</dbReference>
<dbReference type="Gene3D" id="1.20.920.10">
    <property type="entry name" value="Bromodomain-like"/>
    <property type="match status" value="1"/>
</dbReference>
<proteinExistence type="predicted"/>
<feature type="compositionally biased region" description="Polar residues" evidence="7">
    <location>
        <begin position="427"/>
        <end position="447"/>
    </location>
</feature>
<reference evidence="11" key="1">
    <citation type="submission" date="2016-06" db="UniProtKB">
        <authorList>
            <consortium name="WormBaseParasite"/>
        </authorList>
    </citation>
    <scope>IDENTIFICATION</scope>
</reference>
<feature type="region of interest" description="Disordered" evidence="7">
    <location>
        <begin position="122"/>
        <end position="145"/>
    </location>
</feature>
<feature type="compositionally biased region" description="Low complexity" evidence="7">
    <location>
        <begin position="585"/>
        <end position="597"/>
    </location>
</feature>
<feature type="compositionally biased region" description="Low complexity" evidence="7">
    <location>
        <begin position="743"/>
        <end position="766"/>
    </location>
</feature>
<dbReference type="PANTHER" id="PTHR46379:SF1">
    <property type="entry name" value="ZINC FINGER MYND DOMAIN-CONTAINING PROTEIN 11"/>
    <property type="match status" value="1"/>
</dbReference>
<keyword evidence="3" id="KW-0862">Zinc</keyword>
<name>A0A183TB51_SCHSO</name>
<feature type="region of interest" description="Disordered" evidence="7">
    <location>
        <begin position="994"/>
        <end position="1017"/>
    </location>
</feature>
<feature type="region of interest" description="Disordered" evidence="7">
    <location>
        <begin position="794"/>
        <end position="813"/>
    </location>
</feature>
<feature type="region of interest" description="Disordered" evidence="7">
    <location>
        <begin position="670"/>
        <end position="690"/>
    </location>
</feature>
<keyword evidence="1" id="KW-0479">Metal-binding</keyword>
<evidence type="ECO:0000256" key="1">
    <source>
        <dbReference type="ARBA" id="ARBA00022723"/>
    </source>
</evidence>
<feature type="compositionally biased region" description="Low complexity" evidence="7">
    <location>
        <begin position="393"/>
        <end position="409"/>
    </location>
</feature>
<dbReference type="PROSITE" id="PS50865">
    <property type="entry name" value="ZF_MYND_2"/>
    <property type="match status" value="1"/>
</dbReference>
<feature type="region of interest" description="Disordered" evidence="7">
    <location>
        <begin position="489"/>
        <end position="558"/>
    </location>
</feature>
<organism evidence="11">
    <name type="scientific">Schistocephalus solidus</name>
    <name type="common">Tapeworm</name>
    <dbReference type="NCBI Taxonomy" id="70667"/>
    <lineage>
        <taxon>Eukaryota</taxon>
        <taxon>Metazoa</taxon>
        <taxon>Spiralia</taxon>
        <taxon>Lophotrochozoa</taxon>
        <taxon>Platyhelminthes</taxon>
        <taxon>Cestoda</taxon>
        <taxon>Eucestoda</taxon>
        <taxon>Diphyllobothriidea</taxon>
        <taxon>Diphyllobothriidae</taxon>
        <taxon>Schistocephalus</taxon>
    </lineage>
</organism>
<feature type="region of interest" description="Disordered" evidence="7">
    <location>
        <begin position="585"/>
        <end position="639"/>
    </location>
</feature>
<dbReference type="SUPFAM" id="SSF57903">
    <property type="entry name" value="FYVE/PHD zinc finger"/>
    <property type="match status" value="1"/>
</dbReference>
<dbReference type="EMBL" id="UYSU01038298">
    <property type="protein sequence ID" value="VDM00085.1"/>
    <property type="molecule type" value="Genomic_DNA"/>
</dbReference>
<dbReference type="GO" id="GO:0008270">
    <property type="term" value="F:zinc ion binding"/>
    <property type="evidence" value="ECO:0007669"/>
    <property type="project" value="UniProtKB-KW"/>
</dbReference>
<feature type="compositionally biased region" description="Polar residues" evidence="7">
    <location>
        <begin position="799"/>
        <end position="813"/>
    </location>
</feature>
<feature type="compositionally biased region" description="Polar residues" evidence="7">
    <location>
        <begin position="598"/>
        <end position="607"/>
    </location>
</feature>
<feature type="compositionally biased region" description="Low complexity" evidence="7">
    <location>
        <begin position="670"/>
        <end position="683"/>
    </location>
</feature>
<feature type="compositionally biased region" description="Low complexity" evidence="7">
    <location>
        <begin position="994"/>
        <end position="1009"/>
    </location>
</feature>
<keyword evidence="6" id="KW-0175">Coiled coil</keyword>
<evidence type="ECO:0000256" key="2">
    <source>
        <dbReference type="ARBA" id="ARBA00022771"/>
    </source>
</evidence>
<feature type="coiled-coil region" evidence="6">
    <location>
        <begin position="1088"/>
        <end position="1122"/>
    </location>
</feature>
<keyword evidence="2 5" id="KW-0863">Zinc-finger</keyword>
<evidence type="ECO:0000259" key="8">
    <source>
        <dbReference type="PROSITE" id="PS50865"/>
    </source>
</evidence>
<dbReference type="OrthoDB" id="6272564at2759"/>
<accession>A0A183TB51</accession>
<dbReference type="GO" id="GO:0009966">
    <property type="term" value="P:regulation of signal transduction"/>
    <property type="evidence" value="ECO:0007669"/>
    <property type="project" value="TreeGrafter"/>
</dbReference>
<dbReference type="InterPro" id="IPR011011">
    <property type="entry name" value="Znf_FYVE_PHD"/>
</dbReference>
<dbReference type="InterPro" id="IPR002893">
    <property type="entry name" value="Znf_MYND"/>
</dbReference>
<dbReference type="Pfam" id="PF24324">
    <property type="entry name" value="MYND_ZMYND11_ZMYD8"/>
    <property type="match status" value="1"/>
</dbReference>
<dbReference type="InterPro" id="IPR036427">
    <property type="entry name" value="Bromodomain-like_sf"/>
</dbReference>
<reference evidence="9 10" key="2">
    <citation type="submission" date="2018-11" db="EMBL/GenBank/DDBJ databases">
        <authorList>
            <consortium name="Pathogen Informatics"/>
        </authorList>
    </citation>
    <scope>NUCLEOTIDE SEQUENCE [LARGE SCALE GENOMIC DNA]</scope>
    <source>
        <strain evidence="9 10">NST_G2</strain>
    </source>
</reference>
<dbReference type="GO" id="GO:0005634">
    <property type="term" value="C:nucleus"/>
    <property type="evidence" value="ECO:0007669"/>
    <property type="project" value="TreeGrafter"/>
</dbReference>
<evidence type="ECO:0000313" key="10">
    <source>
        <dbReference type="Proteomes" id="UP000275846"/>
    </source>
</evidence>
<evidence type="ECO:0000313" key="9">
    <source>
        <dbReference type="EMBL" id="VDM00085.1"/>
    </source>
</evidence>
<evidence type="ECO:0000256" key="5">
    <source>
        <dbReference type="PROSITE-ProRule" id="PRU00134"/>
    </source>
</evidence>
<evidence type="ECO:0000313" key="11">
    <source>
        <dbReference type="WBParaSite" id="SSLN_0001421401-mRNA-1"/>
    </source>
</evidence>
<dbReference type="GO" id="GO:0034243">
    <property type="term" value="P:regulation of transcription elongation by RNA polymerase II"/>
    <property type="evidence" value="ECO:0007669"/>
    <property type="project" value="InterPro"/>
</dbReference>
<dbReference type="InterPro" id="IPR047269">
    <property type="entry name" value="ZMY11"/>
</dbReference>
<feature type="compositionally biased region" description="Low complexity" evidence="7">
    <location>
        <begin position="942"/>
        <end position="969"/>
    </location>
</feature>
<feature type="region of interest" description="Disordered" evidence="7">
    <location>
        <begin position="710"/>
        <end position="775"/>
    </location>
</feature>
<feature type="domain" description="MYND-type" evidence="8">
    <location>
        <begin position="1136"/>
        <end position="1171"/>
    </location>
</feature>
<dbReference type="InterPro" id="IPR057053">
    <property type="entry name" value="MYND_ZMYND11_ZMYD8"/>
</dbReference>
<feature type="compositionally biased region" description="Basic and acidic residues" evidence="7">
    <location>
        <begin position="413"/>
        <end position="422"/>
    </location>
</feature>
<evidence type="ECO:0000256" key="4">
    <source>
        <dbReference type="ARBA" id="ARBA00023117"/>
    </source>
</evidence>
<feature type="region of interest" description="Disordered" evidence="7">
    <location>
        <begin position="839"/>
        <end position="972"/>
    </location>
</feature>
<sequence>MSTRRYTDPVYLQFIWDALEAPTAGRPYTFECIFDFIRTEKDPKCNPTKLRQELANAVRDRCISVNSGQYKKTDWSDLPVKGKHDWYCFQCHGPGPVVCCPTCFRVYHHDCLPAAVESTYNPQLPDEDPAPTGKNNVSSQPPSAPCPVCNRSTRVSLNPQTTVVDLRNIFLTALERMRSKNPWRTLYTIGYVNETHRNDYLSYKQVNTRVISDRLHSTPKSSEGYLNRTAFLLDLDILVHNTAVIYGPKADMTNTARQIRSQLQREMRESSLCVDCYLRSKGGKPDAKQIVEACRNPHRLLWFHHSSWSFRPCKVLHESSDGYEVICFDGRREREFIPSHSAVDMNFTASELGLRMTASLKKALEEAERYKKNQMLRSSGKEREPACPSPRLSEMSSTASPTMSPTPSSDLTASDHHREKSSKSFKHSANQQGSHSTGSLVTSSAGKSSIKRRRGTALQVISPIEPSVSSTSCGYSEAECNFRTKVRISQPPSVSDNDRASPKAFPLPIHNDSSRTHETSRSPCGRAGNAMVPRLRSLSNSSSASDESTNSSSSAISSISSVETLRHSSFQYSSRLSSSSQTALISKSKQSQSNYSNAVSSNLSSKPPTKACESTKEPSTPKTKHRRSRTLGQKPYEKLSGTLKAGNGACVSLSSTASCSSSLSSDFSNVSSGSTTAPATSSPKAYTDTQLPIGHGKAVVRGLRGEVVGKTESSRCYSPKPSGRAAGRSQLFGRATADDSDTKSISSSASSGASSPSKSSVYESSSPLGETDQRLSNRLSKVCDYSLGSDSEEDIASSHLDSTSSSGKLHVGSTSVQMKPKLAESPISSHFRSSWLASSSKVVRPTSDATSFGHQVSSRKSRDAPGSNPSFRGYNASSYTDTNGNYSPRKSIEKSSPDTNSRRGTLKRSSADPGFTAKLASGKRNKLGSGITDENPDGNGGSASVAAGTVVASDSGHSSSSPVRASAPANQQASMLQNSAQIFSSAASSASSVSPATLSSSSGIGSSLSDQKSVDASPGDLGVSLHNTLGSFPIDPAIVKAIEVDVGVVTVANGAESTRARLKDMLIPTVLHALFYDCHCCSLQERVRQKLNERIEILILERDRAREKLSQMESYVAKLEHEHKMEVCECKKRSWCVICLKEALYHCCAGVAYCSKECQLKHWTSQHSRECRRLAEAQRATLSSSLSAAFDLFILILPLPSGDELAS</sequence>
<dbReference type="SUPFAM" id="SSF144232">
    <property type="entry name" value="HIT/MYND zinc finger-like"/>
    <property type="match status" value="1"/>
</dbReference>
<dbReference type="STRING" id="70667.A0A183TB51"/>
<feature type="compositionally biased region" description="Polar residues" evidence="7">
    <location>
        <begin position="839"/>
        <end position="858"/>
    </location>
</feature>